<evidence type="ECO:0000256" key="7">
    <source>
        <dbReference type="ARBA" id="ARBA00071058"/>
    </source>
</evidence>
<dbReference type="RefSeq" id="XP_049264672.1">
    <property type="nucleotide sequence ID" value="XM_049405752.1"/>
</dbReference>
<dbReference type="CDD" id="cd22363">
    <property type="entry name" value="tRNA-intron_lyase_C"/>
    <property type="match status" value="1"/>
</dbReference>
<dbReference type="EC" id="4.6.1.16" evidence="2 8"/>
<accession>A0A8J5QPY4</accession>
<dbReference type="Proteomes" id="UP000694255">
    <property type="component" value="Unassembled WGS sequence"/>
</dbReference>
<dbReference type="AlphaFoldDB" id="A0A8J5QPY4"/>
<keyword evidence="3 8" id="KW-0819">tRNA processing</keyword>
<name>A0A8J5QPY4_9ASCO</name>
<dbReference type="GO" id="GO:0000214">
    <property type="term" value="C:tRNA-intron endonuclease complex"/>
    <property type="evidence" value="ECO:0007669"/>
    <property type="project" value="TreeGrafter"/>
</dbReference>
<dbReference type="PIRSF" id="PIRSF011789">
    <property type="entry name" value="tRNA_splic_SEN2"/>
    <property type="match status" value="1"/>
</dbReference>
<evidence type="ECO:0000313" key="10">
    <source>
        <dbReference type="EMBL" id="KAG7664440.1"/>
    </source>
</evidence>
<evidence type="ECO:0000256" key="4">
    <source>
        <dbReference type="ARBA" id="ARBA00023239"/>
    </source>
</evidence>
<keyword evidence="4 8" id="KW-0456">Lyase</keyword>
<dbReference type="GO" id="GO:0000213">
    <property type="term" value="F:tRNA-intron lyase activity"/>
    <property type="evidence" value="ECO:0007669"/>
    <property type="project" value="UniProtKB-EC"/>
</dbReference>
<comment type="caution">
    <text evidence="10">The sequence shown here is derived from an EMBL/GenBank/DDBJ whole genome shotgun (WGS) entry which is preliminary data.</text>
</comment>
<dbReference type="PANTHER" id="PTHR21227">
    <property type="entry name" value="TRNA-SPLICING ENDONUCLEASE SUBUNIT SEN2"/>
    <property type="match status" value="1"/>
</dbReference>
<evidence type="ECO:0000256" key="1">
    <source>
        <dbReference type="ARBA" id="ARBA00008078"/>
    </source>
</evidence>
<keyword evidence="11" id="KW-1185">Reference proteome</keyword>
<protein>
    <recommendedName>
        <fullName evidence="7 8">tRNA-splicing endonuclease subunit Sen2</fullName>
        <ecNumber evidence="2 8">4.6.1.16</ecNumber>
    </recommendedName>
</protein>
<dbReference type="Pfam" id="PF01974">
    <property type="entry name" value="tRNA_int_endo"/>
    <property type="match status" value="1"/>
</dbReference>
<reference evidence="10 11" key="1">
    <citation type="journal article" date="2021" name="DNA Res.">
        <title>Genome analysis of Candida subhashii reveals its hybrid nature and dual mitochondrial genome conformations.</title>
        <authorList>
            <person name="Mixao V."/>
            <person name="Hegedusova E."/>
            <person name="Saus E."/>
            <person name="Pryszcz L.P."/>
            <person name="Cillingova A."/>
            <person name="Nosek J."/>
            <person name="Gabaldon T."/>
        </authorList>
    </citation>
    <scope>NUCLEOTIDE SEQUENCE [LARGE SCALE GENOMIC DNA]</scope>
    <source>
        <strain evidence="10 11">CBS 10753</strain>
    </source>
</reference>
<evidence type="ECO:0000256" key="3">
    <source>
        <dbReference type="ARBA" id="ARBA00022694"/>
    </source>
</evidence>
<sequence length="386" mass="45625">MGKRNNKQLNKIYSKPLPITLTSDYYNGVKLPNLYPHNPISWIWYIFKYIQINSLYTIPESKILPVNVHYDEGIFKVIDEEGMKKLWQQGFFGKGILSRSEPTWKERTITRLQLDVDTSLAGDLAMEDVTKLRREERKLFKLQRAKVQELELKTRQGIITQDEVQELEQLRNDVSNMRKNTRLDVSKEIDSPDMREEDEDIIDDNGEVIQLEFLQLQNVETFFLKFALNVIEISTIDSIRDLFKQCCLHYDNNTSIAPNNKFILDYVVYHHFRSLGWCVRSGVKFGTDFLLYKRGPPFIHAEYCILVIPNDESIEYDWFQMAAKARVIGTVKKIFVLVYVDCPKQTDFDRIFNGNYDDGLMFKELFRSYRVSEILYRRWAPSRTRD</sequence>
<proteinExistence type="inferred from homology"/>
<dbReference type="OrthoDB" id="10249562at2759"/>
<dbReference type="EMBL" id="JAGSYN010000083">
    <property type="protein sequence ID" value="KAG7664440.1"/>
    <property type="molecule type" value="Genomic_DNA"/>
</dbReference>
<dbReference type="PANTHER" id="PTHR21227:SF0">
    <property type="entry name" value="TRNA-SPLICING ENDONUCLEASE SUBUNIT SEN2"/>
    <property type="match status" value="1"/>
</dbReference>
<dbReference type="InterPro" id="IPR006676">
    <property type="entry name" value="tRNA_splic"/>
</dbReference>
<dbReference type="GO" id="GO:0005737">
    <property type="term" value="C:cytoplasm"/>
    <property type="evidence" value="ECO:0007669"/>
    <property type="project" value="TreeGrafter"/>
</dbReference>
<dbReference type="FunFam" id="3.40.1350.10:FF:000011">
    <property type="entry name" value="tRNA-splicing endonuclease subunit Sen2"/>
    <property type="match status" value="1"/>
</dbReference>
<comment type="similarity">
    <text evidence="1 8">Belongs to the tRNA-intron endonuclease family.</text>
</comment>
<dbReference type="InterPro" id="IPR016589">
    <property type="entry name" value="tRNA_splic_SEN2"/>
</dbReference>
<comment type="subunit">
    <text evidence="6">Heterotetramer composed of SEN2, SEN15, SEN34 and SEN54. Interacts directly with SEN54.</text>
</comment>
<evidence type="ECO:0000259" key="9">
    <source>
        <dbReference type="Pfam" id="PF01974"/>
    </source>
</evidence>
<dbReference type="GeneID" id="73468844"/>
<evidence type="ECO:0000256" key="8">
    <source>
        <dbReference type="PIRNR" id="PIRNR011789"/>
    </source>
</evidence>
<evidence type="ECO:0000256" key="6">
    <source>
        <dbReference type="ARBA" id="ARBA00062061"/>
    </source>
</evidence>
<organism evidence="10 11">
    <name type="scientific">[Candida] subhashii</name>
    <dbReference type="NCBI Taxonomy" id="561895"/>
    <lineage>
        <taxon>Eukaryota</taxon>
        <taxon>Fungi</taxon>
        <taxon>Dikarya</taxon>
        <taxon>Ascomycota</taxon>
        <taxon>Saccharomycotina</taxon>
        <taxon>Pichiomycetes</taxon>
        <taxon>Debaryomycetaceae</taxon>
        <taxon>Spathaspora</taxon>
    </lineage>
</organism>
<dbReference type="NCBIfam" id="TIGR00324">
    <property type="entry name" value="endA"/>
    <property type="match status" value="1"/>
</dbReference>
<feature type="domain" description="tRNA intron endonuclease catalytic" evidence="9">
    <location>
        <begin position="262"/>
        <end position="341"/>
    </location>
</feature>
<evidence type="ECO:0000313" key="11">
    <source>
        <dbReference type="Proteomes" id="UP000694255"/>
    </source>
</evidence>
<gene>
    <name evidence="10" type="ORF">J8A68_002043</name>
</gene>
<comment type="function">
    <text evidence="5">Constitutes one of the two catalytic subunit of the tRNA-splicing endonuclease complex, a complex responsible for identification and cleavage of the splice sites in pre-tRNA. It cleaves pre-tRNA at the 5'- and 3'-splice sites to release the intron. The products are an intron and two tRNA half-molecules bearing 2',3'-cyclic phosphate and 5'-OH termini. There are no conserved sequences at the splice sites, but the intron is invariably located at the same site in the gene, placing the splice sites an invariant distance from the constant structural features of the tRNA body. This subunit may anchor the endonuclease complex to the nuclear membrane. Probably carries the active site for 5'-splice site cleavage.</text>
</comment>
<dbReference type="GO" id="GO:0000379">
    <property type="term" value="P:tRNA-type intron splice site recognition and cleavage"/>
    <property type="evidence" value="ECO:0007669"/>
    <property type="project" value="TreeGrafter"/>
</dbReference>
<evidence type="ECO:0000256" key="2">
    <source>
        <dbReference type="ARBA" id="ARBA00012573"/>
    </source>
</evidence>
<evidence type="ECO:0000256" key="5">
    <source>
        <dbReference type="ARBA" id="ARBA00054838"/>
    </source>
</evidence>
<dbReference type="InterPro" id="IPR006677">
    <property type="entry name" value="tRNA_intron_Endonuc_cat-like"/>
</dbReference>